<evidence type="ECO:0008006" key="5">
    <source>
        <dbReference type="Google" id="ProtNLM"/>
    </source>
</evidence>
<keyword evidence="2" id="KW-1133">Transmembrane helix</keyword>
<evidence type="ECO:0000256" key="2">
    <source>
        <dbReference type="SAM" id="Phobius"/>
    </source>
</evidence>
<evidence type="ECO:0000313" key="3">
    <source>
        <dbReference type="EMBL" id="VFA89086.1"/>
    </source>
</evidence>
<name>A0ABD7V4K2_9ACTN</name>
<gene>
    <name evidence="3" type="ORF">NCTC8139_02646</name>
</gene>
<sequence>MTAIDTGPHETASIPAATTTNDAPPGWGTARTIAFRLLFVYSILFCLALSQITIVYAGVVASVLPERMALWQLGLLSPVIEWAGRTFFGVDAVLRNTGSGDQTAFWVLWFLIAAVAVTAAAVWSAVDRRRRDHRRLWAWTVLGLRLALGGQMLAYGFAKLIPVQMAQPPLATLLEPYGEFSPASVLWMQVGSSPVYEMILGSVEVLGGILLFCSRTAVLGALVSFAAMTQVLILNLTFDVPVKILSLHLVVFAAILLAPYARGLADLFVFGRTSRPLRIPPLFARADQNRRAGWVLVILGLWVASGAAYESWYEYNEYGGGAPKPALYGIWSVGDHRVDGRSLPPLTTDEQRWQRVVFDTNGAVTLQMMDGELVPVQARVDDDRMTIVRPDADLHVRRTDADTLVLTGVVDGTPTAMTAHRLDHDSMTLRSRGFHWIQEEPYFR</sequence>
<reference evidence="3 4" key="1">
    <citation type="submission" date="2019-02" db="EMBL/GenBank/DDBJ databases">
        <authorList>
            <consortium name="Pathogen Informatics"/>
        </authorList>
    </citation>
    <scope>NUCLEOTIDE SEQUENCE [LARGE SCALE GENOMIC DNA]</scope>
    <source>
        <strain evidence="3 4">3012STDY6756503</strain>
    </source>
</reference>
<feature type="transmembrane region" description="Helical" evidence="2">
    <location>
        <begin position="292"/>
        <end position="309"/>
    </location>
</feature>
<organism evidence="3 4">
    <name type="scientific">Gordonia paraffinivorans</name>
    <dbReference type="NCBI Taxonomy" id="175628"/>
    <lineage>
        <taxon>Bacteria</taxon>
        <taxon>Bacillati</taxon>
        <taxon>Actinomycetota</taxon>
        <taxon>Actinomycetes</taxon>
        <taxon>Mycobacteriales</taxon>
        <taxon>Gordoniaceae</taxon>
        <taxon>Gordonia</taxon>
    </lineage>
</organism>
<feature type="transmembrane region" description="Helical" evidence="2">
    <location>
        <begin position="38"/>
        <end position="64"/>
    </location>
</feature>
<dbReference type="GeneID" id="60752124"/>
<feature type="transmembrane region" description="Helical" evidence="2">
    <location>
        <begin position="219"/>
        <end position="238"/>
    </location>
</feature>
<feature type="transmembrane region" description="Helical" evidence="2">
    <location>
        <begin position="104"/>
        <end position="124"/>
    </location>
</feature>
<dbReference type="Proteomes" id="UP000360750">
    <property type="component" value="Unassembled WGS sequence"/>
</dbReference>
<keyword evidence="2" id="KW-0472">Membrane</keyword>
<feature type="region of interest" description="Disordered" evidence="1">
    <location>
        <begin position="1"/>
        <end position="20"/>
    </location>
</feature>
<comment type="caution">
    <text evidence="3">The sequence shown here is derived from an EMBL/GenBank/DDBJ whole genome shotgun (WGS) entry which is preliminary data.</text>
</comment>
<proteinExistence type="predicted"/>
<evidence type="ECO:0000313" key="4">
    <source>
        <dbReference type="Proteomes" id="UP000360750"/>
    </source>
</evidence>
<accession>A0ABD7V4K2</accession>
<keyword evidence="2" id="KW-0812">Transmembrane</keyword>
<feature type="transmembrane region" description="Helical" evidence="2">
    <location>
        <begin position="195"/>
        <end position="212"/>
    </location>
</feature>
<feature type="transmembrane region" description="Helical" evidence="2">
    <location>
        <begin position="244"/>
        <end position="271"/>
    </location>
</feature>
<dbReference type="AlphaFoldDB" id="A0ABD7V4K2"/>
<dbReference type="EMBL" id="CAACYD010000007">
    <property type="protein sequence ID" value="VFA89086.1"/>
    <property type="molecule type" value="Genomic_DNA"/>
</dbReference>
<protein>
    <recommendedName>
        <fullName evidence="5">DoxX family protein</fullName>
    </recommendedName>
</protein>
<dbReference type="RefSeq" id="WP_230824385.1">
    <property type="nucleotide sequence ID" value="NZ_CAACYD010000007.1"/>
</dbReference>
<evidence type="ECO:0000256" key="1">
    <source>
        <dbReference type="SAM" id="MobiDB-lite"/>
    </source>
</evidence>
<feature type="transmembrane region" description="Helical" evidence="2">
    <location>
        <begin position="136"/>
        <end position="158"/>
    </location>
</feature>